<accession>A0A395S6P9</accession>
<name>A0A395S6P9_FUSSP</name>
<evidence type="ECO:0000313" key="2">
    <source>
        <dbReference type="EMBL" id="RGP68061.1"/>
    </source>
</evidence>
<keyword evidence="3" id="KW-1185">Reference proteome</keyword>
<feature type="region of interest" description="Disordered" evidence="1">
    <location>
        <begin position="115"/>
        <end position="137"/>
    </location>
</feature>
<comment type="caution">
    <text evidence="2">The sequence shown here is derived from an EMBL/GenBank/DDBJ whole genome shotgun (WGS) entry which is preliminary data.</text>
</comment>
<organism evidence="2 3">
    <name type="scientific">Fusarium sporotrichioides</name>
    <dbReference type="NCBI Taxonomy" id="5514"/>
    <lineage>
        <taxon>Eukaryota</taxon>
        <taxon>Fungi</taxon>
        <taxon>Dikarya</taxon>
        <taxon>Ascomycota</taxon>
        <taxon>Pezizomycotina</taxon>
        <taxon>Sordariomycetes</taxon>
        <taxon>Hypocreomycetidae</taxon>
        <taxon>Hypocreales</taxon>
        <taxon>Nectriaceae</taxon>
        <taxon>Fusarium</taxon>
    </lineage>
</organism>
<protein>
    <submittedName>
        <fullName evidence="2">Uncharacterized protein</fullName>
    </submittedName>
</protein>
<gene>
    <name evidence="2" type="ORF">FSPOR_5540</name>
</gene>
<reference evidence="2 3" key="1">
    <citation type="journal article" date="2018" name="PLoS Pathog.">
        <title>Evolution of structural diversity of trichothecenes, a family of toxins produced by plant pathogenic and entomopathogenic fungi.</title>
        <authorList>
            <person name="Proctor R.H."/>
            <person name="McCormick S.P."/>
            <person name="Kim H.S."/>
            <person name="Cardoza R.E."/>
            <person name="Stanley A.M."/>
            <person name="Lindo L."/>
            <person name="Kelly A."/>
            <person name="Brown D.W."/>
            <person name="Lee T."/>
            <person name="Vaughan M.M."/>
            <person name="Alexander N.J."/>
            <person name="Busman M."/>
            <person name="Gutierrez S."/>
        </authorList>
    </citation>
    <scope>NUCLEOTIDE SEQUENCE [LARGE SCALE GENOMIC DNA]</scope>
    <source>
        <strain evidence="2 3">NRRL 3299</strain>
    </source>
</reference>
<dbReference type="Proteomes" id="UP000266152">
    <property type="component" value="Unassembled WGS sequence"/>
</dbReference>
<evidence type="ECO:0000313" key="3">
    <source>
        <dbReference type="Proteomes" id="UP000266152"/>
    </source>
</evidence>
<feature type="compositionally biased region" description="Basic and acidic residues" evidence="1">
    <location>
        <begin position="117"/>
        <end position="137"/>
    </location>
</feature>
<dbReference type="EMBL" id="PXOF01000076">
    <property type="protein sequence ID" value="RGP68061.1"/>
    <property type="molecule type" value="Genomic_DNA"/>
</dbReference>
<proteinExistence type="predicted"/>
<sequence length="137" mass="15424">MIQTTLAETARNEDRLTPHDRVLHRQKTSISFWDYLKNTLNEEKGYVYRTALHDVSLLSPDLLTDLYVKLNKELRSDIEAEGEKQASMASTAFAQNINAGSVNLISTASRNFQPRSWPDDVSRGLSPVKERDGSTAV</sequence>
<dbReference type="AlphaFoldDB" id="A0A395S6P9"/>
<evidence type="ECO:0000256" key="1">
    <source>
        <dbReference type="SAM" id="MobiDB-lite"/>
    </source>
</evidence>